<dbReference type="EMBL" id="JAJNOR010000001">
    <property type="protein sequence ID" value="MCD2491759.1"/>
    <property type="molecule type" value="Genomic_DNA"/>
</dbReference>
<dbReference type="Proteomes" id="UP001299265">
    <property type="component" value="Unassembled WGS sequence"/>
</dbReference>
<evidence type="ECO:0000313" key="2">
    <source>
        <dbReference type="Proteomes" id="UP001299265"/>
    </source>
</evidence>
<dbReference type="RefSeq" id="WP_231061671.1">
    <property type="nucleotide sequence ID" value="NZ_JAJNOR010000001.1"/>
</dbReference>
<comment type="caution">
    <text evidence="1">The sequence shown here is derived from an EMBL/GenBank/DDBJ whole genome shotgun (WGS) entry which is preliminary data.</text>
</comment>
<organism evidence="1 2">
    <name type="scientific">Lientehia hominis</name>
    <dbReference type="NCBI Taxonomy" id="2897778"/>
    <lineage>
        <taxon>Bacteria</taxon>
        <taxon>Bacillati</taxon>
        <taxon>Bacillota</taxon>
        <taxon>Clostridia</taxon>
        <taxon>Lachnospirales</taxon>
        <taxon>Lachnospiraceae</taxon>
        <taxon>Lientehia</taxon>
    </lineage>
</organism>
<keyword evidence="2" id="KW-1185">Reference proteome</keyword>
<dbReference type="InterPro" id="IPR012337">
    <property type="entry name" value="RNaseH-like_sf"/>
</dbReference>
<reference evidence="1 2" key="1">
    <citation type="submission" date="2021-11" db="EMBL/GenBank/DDBJ databases">
        <title>Lacrimispora sp. nov. NSJ-141 isolated from human feces.</title>
        <authorList>
            <person name="Abdugheni R."/>
        </authorList>
    </citation>
    <scope>NUCLEOTIDE SEQUENCE [LARGE SCALE GENOMIC DNA]</scope>
    <source>
        <strain evidence="1 2">NSJ-141</strain>
    </source>
</reference>
<accession>A0AAP2RGE3</accession>
<dbReference type="SUPFAM" id="SSF53098">
    <property type="entry name" value="Ribonuclease H-like"/>
    <property type="match status" value="1"/>
</dbReference>
<sequence>MPTLNKIFDKCGVALYQNESLDLDHYYQEPYQDEGDEIKVIGEPFETDKSKKIRKYDLYVEDRTFSNFSFFMDGSRRTYKIGDIVIEGKKIYPVVVAQIRAGCTERGSKKKLHSHQAIQRKNLLLLSDKVNTVDFKEIQQRITRTKVAQEMFLEVVEYRFEPEKHNIPVNAAIAKANTMMHDMEIEILSNMVKSGVLDTDRMLVVDGPLQFLRQDTGKTEFADLFYNVIGVSKSFNPMLPTSSKSKRGGTQIGAELLKLEYGERTPVFLKENDRGRRFGVWYLRIRPKNKVSNPLEGIIKIEKMVLEDYYDSGIPTDVVDTISLSLLNEGSPTCYGRDERWASHLYPVYLTETLIKSTFESDLVFINNFKRDFR</sequence>
<name>A0AAP2RGE3_9FIRM</name>
<proteinExistence type="predicted"/>
<evidence type="ECO:0000313" key="1">
    <source>
        <dbReference type="EMBL" id="MCD2491759.1"/>
    </source>
</evidence>
<dbReference type="AlphaFoldDB" id="A0AAP2RGE3"/>
<gene>
    <name evidence="1" type="ORF">LQE92_03855</name>
</gene>
<protein>
    <submittedName>
        <fullName evidence="1">Uncharacterized protein</fullName>
    </submittedName>
</protein>